<dbReference type="InterPro" id="IPR003441">
    <property type="entry name" value="NAC-dom"/>
</dbReference>
<evidence type="ECO:0000256" key="2">
    <source>
        <dbReference type="ARBA" id="ARBA00023125"/>
    </source>
</evidence>
<gene>
    <name evidence="6" type="ORF">BVC80_7173g2</name>
</gene>
<dbReference type="InterPro" id="IPR036093">
    <property type="entry name" value="NAC_dom_sf"/>
</dbReference>
<reference evidence="6 7" key="1">
    <citation type="journal article" date="2017" name="Mol. Plant">
        <title>The Genome of Medicinal Plant Macleaya cordata Provides New Insights into Benzylisoquinoline Alkaloids Metabolism.</title>
        <authorList>
            <person name="Liu X."/>
            <person name="Liu Y."/>
            <person name="Huang P."/>
            <person name="Ma Y."/>
            <person name="Qing Z."/>
            <person name="Tang Q."/>
            <person name="Cao H."/>
            <person name="Cheng P."/>
            <person name="Zheng Y."/>
            <person name="Yuan Z."/>
            <person name="Zhou Y."/>
            <person name="Liu J."/>
            <person name="Tang Z."/>
            <person name="Zhuo Y."/>
            <person name="Zhang Y."/>
            <person name="Yu L."/>
            <person name="Huang J."/>
            <person name="Yang P."/>
            <person name="Peng Q."/>
            <person name="Zhang J."/>
            <person name="Jiang W."/>
            <person name="Zhang Z."/>
            <person name="Lin K."/>
            <person name="Ro D.K."/>
            <person name="Chen X."/>
            <person name="Xiong X."/>
            <person name="Shang Y."/>
            <person name="Huang S."/>
            <person name="Zeng J."/>
        </authorList>
    </citation>
    <scope>NUCLEOTIDE SEQUENCE [LARGE SCALE GENOMIC DNA]</scope>
    <source>
        <strain evidence="7">cv. BLH2017</strain>
        <tissue evidence="6">Root</tissue>
    </source>
</reference>
<comment type="caution">
    <text evidence="6">The sequence shown here is derived from an EMBL/GenBank/DDBJ whole genome shotgun (WGS) entry which is preliminary data.</text>
</comment>
<dbReference type="AlphaFoldDB" id="A0A200QK18"/>
<evidence type="ECO:0000313" key="7">
    <source>
        <dbReference type="Proteomes" id="UP000195402"/>
    </source>
</evidence>
<keyword evidence="2" id="KW-0238">DNA-binding</keyword>
<organism evidence="6 7">
    <name type="scientific">Macleaya cordata</name>
    <name type="common">Five-seeded plume-poppy</name>
    <name type="synonym">Bocconia cordata</name>
    <dbReference type="NCBI Taxonomy" id="56857"/>
    <lineage>
        <taxon>Eukaryota</taxon>
        <taxon>Viridiplantae</taxon>
        <taxon>Streptophyta</taxon>
        <taxon>Embryophyta</taxon>
        <taxon>Tracheophyta</taxon>
        <taxon>Spermatophyta</taxon>
        <taxon>Magnoliopsida</taxon>
        <taxon>Ranunculales</taxon>
        <taxon>Papaveraceae</taxon>
        <taxon>Papaveroideae</taxon>
        <taxon>Macleaya</taxon>
    </lineage>
</organism>
<dbReference type="STRING" id="56857.A0A200QK18"/>
<keyword evidence="7" id="KW-1185">Reference proteome</keyword>
<sequence>MSCGMRADGIRDADDSFPVGFKFYPTEDELLVHYLAKKTSNLPLPMNIIKEVNLYDYNPEELIEMYKANEEEKGWYFFTPRAHKYPNGSRPSRAASHDYWKATGVDKKIRKNDKILGYMKTLAYHQGKAPKGIKTNFIMHEFVLPDSESVSKKIIRKISLRPTTTTKT</sequence>
<dbReference type="OMA" id="NGCNDIW"/>
<evidence type="ECO:0000256" key="3">
    <source>
        <dbReference type="ARBA" id="ARBA00023163"/>
    </source>
</evidence>
<evidence type="ECO:0000256" key="1">
    <source>
        <dbReference type="ARBA" id="ARBA00023015"/>
    </source>
</evidence>
<dbReference type="Gene3D" id="2.170.150.80">
    <property type="entry name" value="NAC domain"/>
    <property type="match status" value="1"/>
</dbReference>
<dbReference type="PANTHER" id="PTHR31719">
    <property type="entry name" value="NAC TRANSCRIPTION FACTOR 56"/>
    <property type="match status" value="1"/>
</dbReference>
<keyword evidence="1" id="KW-0805">Transcription regulation</keyword>
<evidence type="ECO:0000313" key="6">
    <source>
        <dbReference type="EMBL" id="OVA10785.1"/>
    </source>
</evidence>
<dbReference type="OrthoDB" id="1848784at2759"/>
<name>A0A200QK18_MACCD</name>
<dbReference type="SUPFAM" id="SSF101941">
    <property type="entry name" value="NAC domain"/>
    <property type="match status" value="1"/>
</dbReference>
<keyword evidence="3" id="KW-0804">Transcription</keyword>
<dbReference type="PANTHER" id="PTHR31719:SF94">
    <property type="entry name" value="PROTEIN ATAF2"/>
    <property type="match status" value="1"/>
</dbReference>
<dbReference type="Pfam" id="PF02365">
    <property type="entry name" value="NAM"/>
    <property type="match status" value="1"/>
</dbReference>
<dbReference type="PROSITE" id="PS51005">
    <property type="entry name" value="NAC"/>
    <property type="match status" value="1"/>
</dbReference>
<dbReference type="InParanoid" id="A0A200QK18"/>
<evidence type="ECO:0000259" key="5">
    <source>
        <dbReference type="PROSITE" id="PS51005"/>
    </source>
</evidence>
<dbReference type="GO" id="GO:0006355">
    <property type="term" value="P:regulation of DNA-templated transcription"/>
    <property type="evidence" value="ECO:0007669"/>
    <property type="project" value="InterPro"/>
</dbReference>
<proteinExistence type="predicted"/>
<dbReference type="EMBL" id="MVGT01001844">
    <property type="protein sequence ID" value="OVA10785.1"/>
    <property type="molecule type" value="Genomic_DNA"/>
</dbReference>
<feature type="domain" description="NAC" evidence="5">
    <location>
        <begin position="17"/>
        <end position="161"/>
    </location>
</feature>
<evidence type="ECO:0000256" key="4">
    <source>
        <dbReference type="ARBA" id="ARBA00023242"/>
    </source>
</evidence>
<dbReference type="GO" id="GO:0003677">
    <property type="term" value="F:DNA binding"/>
    <property type="evidence" value="ECO:0007669"/>
    <property type="project" value="UniProtKB-KW"/>
</dbReference>
<keyword evidence="4" id="KW-0539">Nucleus</keyword>
<accession>A0A200QK18</accession>
<protein>
    <submittedName>
        <fullName evidence="6">NAC domain</fullName>
    </submittedName>
</protein>
<dbReference type="Proteomes" id="UP000195402">
    <property type="component" value="Unassembled WGS sequence"/>
</dbReference>